<dbReference type="GO" id="GO:0016020">
    <property type="term" value="C:membrane"/>
    <property type="evidence" value="ECO:0007669"/>
    <property type="project" value="UniProtKB-SubCell"/>
</dbReference>
<keyword evidence="3 6" id="KW-1133">Transmembrane helix</keyword>
<dbReference type="OrthoDB" id="1725737at2"/>
<evidence type="ECO:0000256" key="3">
    <source>
        <dbReference type="ARBA" id="ARBA00022989"/>
    </source>
</evidence>
<dbReference type="AlphaFoldDB" id="A0A062Y109"/>
<proteinExistence type="predicted"/>
<dbReference type="Proteomes" id="UP000027284">
    <property type="component" value="Unassembled WGS sequence"/>
</dbReference>
<sequence>MPVVAVSKALRDRLGDEGAEDLAKLLSSVEEAAREDTLVVVEERFARRLAETESRLNQRILETEARLDNRVTEEVAKLEVQIARVDSRITEEVAKLELQIARVDNRITEEVTKLRADMTAFKTEIIKWMFLFWIGQLAAVGGLLALLR</sequence>
<evidence type="ECO:0000313" key="7">
    <source>
        <dbReference type="EMBL" id="KDA54430.1"/>
    </source>
</evidence>
<accession>A0A062Y109</accession>
<evidence type="ECO:0000256" key="6">
    <source>
        <dbReference type="SAM" id="Phobius"/>
    </source>
</evidence>
<evidence type="ECO:0000256" key="4">
    <source>
        <dbReference type="ARBA" id="ARBA00023054"/>
    </source>
</evidence>
<gene>
    <name evidence="7" type="ORF">EG19_11995</name>
</gene>
<protein>
    <recommendedName>
        <fullName evidence="9">DUF1640 domain-containing protein</fullName>
    </recommendedName>
</protein>
<dbReference type="EMBL" id="JMFG01000008">
    <property type="protein sequence ID" value="KDA54430.1"/>
    <property type="molecule type" value="Genomic_DNA"/>
</dbReference>
<evidence type="ECO:0000256" key="2">
    <source>
        <dbReference type="ARBA" id="ARBA00022692"/>
    </source>
</evidence>
<dbReference type="STRING" id="1312852.EG19_11995"/>
<comment type="subcellular location">
    <subcellularLocation>
        <location evidence="1">Membrane</location>
    </subcellularLocation>
</comment>
<evidence type="ECO:0000256" key="5">
    <source>
        <dbReference type="ARBA" id="ARBA00023136"/>
    </source>
</evidence>
<organism evidence="7 8">
    <name type="scientific">Thermoanaerobaculum aquaticum</name>
    <dbReference type="NCBI Taxonomy" id="1312852"/>
    <lineage>
        <taxon>Bacteria</taxon>
        <taxon>Pseudomonadati</taxon>
        <taxon>Acidobacteriota</taxon>
        <taxon>Thermoanaerobaculia</taxon>
        <taxon>Thermoanaerobaculales</taxon>
        <taxon>Thermoanaerobaculaceae</taxon>
        <taxon>Thermoanaerobaculum</taxon>
    </lineage>
</organism>
<evidence type="ECO:0000256" key="1">
    <source>
        <dbReference type="ARBA" id="ARBA00004370"/>
    </source>
</evidence>
<feature type="transmembrane region" description="Helical" evidence="6">
    <location>
        <begin position="128"/>
        <end position="147"/>
    </location>
</feature>
<evidence type="ECO:0008006" key="9">
    <source>
        <dbReference type="Google" id="ProtNLM"/>
    </source>
</evidence>
<keyword evidence="5 6" id="KW-0472">Membrane</keyword>
<keyword evidence="8" id="KW-1185">Reference proteome</keyword>
<keyword evidence="2 6" id="KW-0812">Transmembrane</keyword>
<evidence type="ECO:0000313" key="8">
    <source>
        <dbReference type="Proteomes" id="UP000027284"/>
    </source>
</evidence>
<dbReference type="Pfam" id="PF07798">
    <property type="entry name" value="CCDC90-like"/>
    <property type="match status" value="1"/>
</dbReference>
<keyword evidence="4" id="KW-0175">Coiled coil</keyword>
<dbReference type="InterPro" id="IPR024461">
    <property type="entry name" value="CCDC90-like"/>
</dbReference>
<name>A0A062Y109_9BACT</name>
<dbReference type="NCBIfam" id="NF047472">
    <property type="entry name" value="LA_3696_Nterm"/>
    <property type="match status" value="1"/>
</dbReference>
<comment type="caution">
    <text evidence="7">The sequence shown here is derived from an EMBL/GenBank/DDBJ whole genome shotgun (WGS) entry which is preliminary data.</text>
</comment>
<reference evidence="7 8" key="1">
    <citation type="submission" date="2014-04" db="EMBL/GenBank/DDBJ databases">
        <title>The Genome Sequence of Thermoanaerobaculum aquaticum MP-01, The First Cultivated Group 23 Acidobacterium.</title>
        <authorList>
            <person name="Stamps B.W."/>
            <person name="Losey N.A."/>
            <person name="Lawson P.A."/>
            <person name="Stevenson B.S."/>
        </authorList>
    </citation>
    <scope>NUCLEOTIDE SEQUENCE [LARGE SCALE GENOMIC DNA]</scope>
    <source>
        <strain evidence="7 8">MP-01</strain>
    </source>
</reference>